<evidence type="ECO:0000313" key="5">
    <source>
        <dbReference type="Proteomes" id="UP000054843"/>
    </source>
</evidence>
<sequence>MTDVNISVKELGTRKHDGSERSRSKWFVEDWRTSEAIQSASSQSNERPAKQPPGDRAADQEPPRQADTCWRQPDPATTDRPTMEKMETTVHLTTLTIRGRWRKTCQEPSVGDIVLVQEPGTAWVKRLIETIIVIHPSETVQSDR</sequence>
<dbReference type="OrthoDB" id="5871302at2759"/>
<reference evidence="2 5" key="1">
    <citation type="submission" date="2015-01" db="EMBL/GenBank/DDBJ databases">
        <title>Evolution of Trichinella species and genotypes.</title>
        <authorList>
            <person name="Korhonen P.K."/>
            <person name="Edoardo P."/>
            <person name="Giuseppe L.R."/>
            <person name="Gasser R.B."/>
        </authorList>
    </citation>
    <scope>NUCLEOTIDE SEQUENCE [LARGE SCALE GENOMIC DNA]</scope>
    <source>
        <strain evidence="2">ISS1980</strain>
    </source>
</reference>
<proteinExistence type="predicted"/>
<feature type="compositionally biased region" description="Basic and acidic residues" evidence="1">
    <location>
        <begin position="11"/>
        <end position="33"/>
    </location>
</feature>
<feature type="compositionally biased region" description="Polar residues" evidence="1">
    <location>
        <begin position="35"/>
        <end position="46"/>
    </location>
</feature>
<dbReference type="EMBL" id="JYDO01000321">
    <property type="protein sequence ID" value="KRZ65612.1"/>
    <property type="molecule type" value="Genomic_DNA"/>
</dbReference>
<name>A0A0V1M155_9BILA</name>
<keyword evidence="5" id="KW-1185">Reference proteome</keyword>
<evidence type="ECO:0000313" key="2">
    <source>
        <dbReference type="EMBL" id="KRZ65407.1"/>
    </source>
</evidence>
<protein>
    <recommendedName>
        <fullName evidence="6">DUF5641 domain-containing protein</fullName>
    </recommendedName>
</protein>
<dbReference type="STRING" id="268474.A0A0V1M155"/>
<evidence type="ECO:0000313" key="4">
    <source>
        <dbReference type="EMBL" id="KRZ65613.1"/>
    </source>
</evidence>
<organism evidence="2 5">
    <name type="scientific">Trichinella papuae</name>
    <dbReference type="NCBI Taxonomy" id="268474"/>
    <lineage>
        <taxon>Eukaryota</taxon>
        <taxon>Metazoa</taxon>
        <taxon>Ecdysozoa</taxon>
        <taxon>Nematoda</taxon>
        <taxon>Enoplea</taxon>
        <taxon>Dorylaimia</taxon>
        <taxon>Trichinellida</taxon>
        <taxon>Trichinellidae</taxon>
        <taxon>Trichinella</taxon>
    </lineage>
</organism>
<accession>A0A0V1M155</accession>
<gene>
    <name evidence="3" type="ORF">T10_11808</name>
    <name evidence="4" type="ORF">T10_1985</name>
    <name evidence="2" type="ORF">T10_9395</name>
</gene>
<dbReference type="Proteomes" id="UP000054843">
    <property type="component" value="Unassembled WGS sequence"/>
</dbReference>
<comment type="caution">
    <text evidence="2">The sequence shown here is derived from an EMBL/GenBank/DDBJ whole genome shotgun (WGS) entry which is preliminary data.</text>
</comment>
<evidence type="ECO:0000256" key="1">
    <source>
        <dbReference type="SAM" id="MobiDB-lite"/>
    </source>
</evidence>
<evidence type="ECO:0000313" key="3">
    <source>
        <dbReference type="EMBL" id="KRZ65612.1"/>
    </source>
</evidence>
<evidence type="ECO:0008006" key="6">
    <source>
        <dbReference type="Google" id="ProtNLM"/>
    </source>
</evidence>
<feature type="region of interest" description="Disordered" evidence="1">
    <location>
        <begin position="1"/>
        <end position="86"/>
    </location>
</feature>
<dbReference type="AlphaFoldDB" id="A0A0V1M155"/>
<dbReference type="EMBL" id="JYDO01000321">
    <property type="protein sequence ID" value="KRZ65613.1"/>
    <property type="molecule type" value="Genomic_DNA"/>
</dbReference>
<dbReference type="EMBL" id="JYDO01000372">
    <property type="protein sequence ID" value="KRZ65407.1"/>
    <property type="molecule type" value="Genomic_DNA"/>
</dbReference>